<keyword evidence="5" id="KW-1185">Reference proteome</keyword>
<dbReference type="RefSeq" id="WP_143127335.1">
    <property type="nucleotide sequence ID" value="NZ_VJMG01000075.1"/>
</dbReference>
<evidence type="ECO:0000256" key="1">
    <source>
        <dbReference type="SAM" id="Coils"/>
    </source>
</evidence>
<dbReference type="PANTHER" id="PTHR41259:SF1">
    <property type="entry name" value="DOUBLE-STRAND BREAK REPAIR RAD50 ATPASE, PUTATIVE-RELATED"/>
    <property type="match status" value="1"/>
</dbReference>
<reference evidence="4 5" key="1">
    <citation type="submission" date="2019-07" db="EMBL/GenBank/DDBJ databases">
        <title>Ln-dependent methylotrophs.</title>
        <authorList>
            <person name="Tani A."/>
        </authorList>
    </citation>
    <scope>NUCLEOTIDE SEQUENCE [LARGE SCALE GENOMIC DNA]</scope>
    <source>
        <strain evidence="4 5">SM12</strain>
    </source>
</reference>
<gene>
    <name evidence="4" type="ORF">FNA46_21855</name>
</gene>
<dbReference type="PANTHER" id="PTHR41259">
    <property type="entry name" value="DOUBLE-STRAND BREAK REPAIR RAD50 ATPASE, PUTATIVE-RELATED"/>
    <property type="match status" value="1"/>
</dbReference>
<protein>
    <submittedName>
        <fullName evidence="4">AAA family ATPase</fullName>
    </submittedName>
</protein>
<organism evidence="4 5">
    <name type="scientific">Rhizobium straminoryzae</name>
    <dbReference type="NCBI Taxonomy" id="1387186"/>
    <lineage>
        <taxon>Bacteria</taxon>
        <taxon>Pseudomonadati</taxon>
        <taxon>Pseudomonadota</taxon>
        <taxon>Alphaproteobacteria</taxon>
        <taxon>Hyphomicrobiales</taxon>
        <taxon>Rhizobiaceae</taxon>
        <taxon>Rhizobium/Agrobacterium group</taxon>
        <taxon>Rhizobium</taxon>
    </lineage>
</organism>
<comment type="caution">
    <text evidence="4">The sequence shown here is derived from an EMBL/GenBank/DDBJ whole genome shotgun (WGS) entry which is preliminary data.</text>
</comment>
<dbReference type="Gene3D" id="3.40.50.300">
    <property type="entry name" value="P-loop containing nucleotide triphosphate hydrolases"/>
    <property type="match status" value="2"/>
</dbReference>
<feature type="coiled-coil region" evidence="1">
    <location>
        <begin position="937"/>
        <end position="964"/>
    </location>
</feature>
<dbReference type="Pfam" id="PF13514">
    <property type="entry name" value="AAA_27"/>
    <property type="match status" value="1"/>
</dbReference>
<feature type="coiled-coil region" evidence="1">
    <location>
        <begin position="489"/>
        <end position="516"/>
    </location>
</feature>
<dbReference type="InterPro" id="IPR038734">
    <property type="entry name" value="YhaN_AAA"/>
</dbReference>
<name>A0A549SXS4_9HYPH</name>
<dbReference type="EMBL" id="VJMG01000075">
    <property type="protein sequence ID" value="TRL34348.1"/>
    <property type="molecule type" value="Genomic_DNA"/>
</dbReference>
<feature type="coiled-coil region" evidence="1">
    <location>
        <begin position="177"/>
        <end position="204"/>
    </location>
</feature>
<accession>A0A549SXS4</accession>
<evidence type="ECO:0000256" key="2">
    <source>
        <dbReference type="SAM" id="MobiDB-lite"/>
    </source>
</evidence>
<dbReference type="AlphaFoldDB" id="A0A549SXS4"/>
<dbReference type="InterPro" id="IPR027417">
    <property type="entry name" value="P-loop_NTPase"/>
</dbReference>
<keyword evidence="1" id="KW-0175">Coiled coil</keyword>
<feature type="compositionally biased region" description="Basic and acidic residues" evidence="2">
    <location>
        <begin position="838"/>
        <end position="859"/>
    </location>
</feature>
<dbReference type="SUPFAM" id="SSF52540">
    <property type="entry name" value="P-loop containing nucleoside triphosphate hydrolases"/>
    <property type="match status" value="1"/>
</dbReference>
<feature type="coiled-coil region" evidence="1">
    <location>
        <begin position="575"/>
        <end position="623"/>
    </location>
</feature>
<evidence type="ECO:0000313" key="5">
    <source>
        <dbReference type="Proteomes" id="UP000316801"/>
    </source>
</evidence>
<evidence type="ECO:0000259" key="3">
    <source>
        <dbReference type="Pfam" id="PF13514"/>
    </source>
</evidence>
<proteinExistence type="predicted"/>
<evidence type="ECO:0000313" key="4">
    <source>
        <dbReference type="EMBL" id="TRL34348.1"/>
    </source>
</evidence>
<feature type="region of interest" description="Disordered" evidence="2">
    <location>
        <begin position="823"/>
        <end position="859"/>
    </location>
</feature>
<sequence length="1156" mass="127811">MRLRRLDLTRYGKFTDQAIDFGPAISGAPDLHIVYGLNEAGKSTAFSAYLDLLFGIPERSGYNFLHAYNAMQVGAVLEFDGAEHPLVRLKQRSQALVDPRGQPVNEALLSSALGGISRESYRTMFSLDDRSLRDGGAAILESKGDLGEMLFSASSGLADISRVLAAASEEAHQFHRKRARNTALAELKQQLAALKTEREAIDTYASAYAGLVATQAQADKAYAEVLAELSAARTRQAHLVSLQRALPLSRELARLSAEADAHADLPRPPREWAALLPELMRDETRLQTRSDGLDAAISRLEQDLAAITPDAAVLSLSARIAALDDGRARYQTAENDLPKRRLALSEQDAALGRALSALGQPAGTDAAGLVLPAALSGTLRDLIETRSGIAATRVNAAREMERVRLALGDLEARLDQQGGGTTPSAALMRRLDSAVAALQKGELQTRLRSESRSSREVAENLQRALDRLQPWQGDVEELAGQDGADARQIDSWRQRAAEIERRAERSRERQRELATRLAEVTARLKAVQGAGPAIDDAAATAARAARDAAWQVHRARLDGESAEQFEEKLGLDDRLAEARLARASDLAELRQLQQEAELCRVGLAREEALVDEAAAEMDALRRSVEGAFPFPVSATVEMASLLSRLDEWRLRRSEALSLTETLRQAEARRRACKDDLDEALDRLRIVLEELGWPVEDGADPRLLIDGAADRLAELQTTLAERRGMDNRLADLRRDLSERQRDLAEAEAAEARWSADWSAALARTWFGHETDPAAVRAILDALADLPAILREREQLFQRIQQMERDMQAFAVEVDALRDTLHWPDEGLSPRDLAGQLAARKAEAERERDRESAKAEDLRHAQAERADLQRAIDAHRTRRQDLLDFFGVETLVEASLQLQRAAERDHLERRLGELRANLLGELKVATLPEADALLAEADADAVAREADELSERIDNLAERSRMLFAELTRARDRVDAVGGDDAVAKLEARRSTLLLDIEERALSYLKLRAGTLAAESALSLYRERHRSSMMKRASEAFRQITRGDYSGLAALPDKDREVLIGVARDGASRLSEVMSTGTRYQLYLALRLAGYEELAAVRAPVPFIADDIMETFDELRSEEVFRLFGQMAQLGQVIYLTHHRHLCEIAQAVVPEVRIHTL</sequence>
<feature type="domain" description="YhaN AAA" evidence="3">
    <location>
        <begin position="1"/>
        <end position="203"/>
    </location>
</feature>
<dbReference type="Proteomes" id="UP000316801">
    <property type="component" value="Unassembled WGS sequence"/>
</dbReference>